<dbReference type="SUPFAM" id="SSF56112">
    <property type="entry name" value="Protein kinase-like (PK-like)"/>
    <property type="match status" value="1"/>
</dbReference>
<dbReference type="GO" id="GO:0007165">
    <property type="term" value="P:signal transduction"/>
    <property type="evidence" value="ECO:0007669"/>
    <property type="project" value="TreeGrafter"/>
</dbReference>
<dbReference type="PANTHER" id="PTHR43895:SF32">
    <property type="entry name" value="SERINE_THREONINE-PROTEIN KINASE CHK1"/>
    <property type="match status" value="1"/>
</dbReference>
<dbReference type="Gene3D" id="3.30.200.20">
    <property type="entry name" value="Phosphorylase Kinase, domain 1"/>
    <property type="match status" value="1"/>
</dbReference>
<organism evidence="11">
    <name type="scientific">Micromonas pusilla</name>
    <name type="common">Picoplanktonic green alga</name>
    <name type="synonym">Chromulina pusilla</name>
    <dbReference type="NCBI Taxonomy" id="38833"/>
    <lineage>
        <taxon>Eukaryota</taxon>
        <taxon>Viridiplantae</taxon>
        <taxon>Chlorophyta</taxon>
        <taxon>Mamiellophyceae</taxon>
        <taxon>Mamiellales</taxon>
        <taxon>Mamiellaceae</taxon>
        <taxon>Micromonas</taxon>
    </lineage>
</organism>
<feature type="domain" description="Protein kinase" evidence="10">
    <location>
        <begin position="386"/>
        <end position="700"/>
    </location>
</feature>
<evidence type="ECO:0000256" key="9">
    <source>
        <dbReference type="SAM" id="MobiDB-lite"/>
    </source>
</evidence>
<evidence type="ECO:0000256" key="3">
    <source>
        <dbReference type="ARBA" id="ARBA00022679"/>
    </source>
</evidence>
<evidence type="ECO:0000256" key="4">
    <source>
        <dbReference type="ARBA" id="ARBA00022741"/>
    </source>
</evidence>
<keyword evidence="4" id="KW-0547">Nucleotide-binding</keyword>
<dbReference type="Pfam" id="PF00069">
    <property type="entry name" value="Pkinase"/>
    <property type="match status" value="1"/>
</dbReference>
<dbReference type="GO" id="GO:0004674">
    <property type="term" value="F:protein serine/threonine kinase activity"/>
    <property type="evidence" value="ECO:0007669"/>
    <property type="project" value="UniProtKB-KW"/>
</dbReference>
<evidence type="ECO:0000256" key="6">
    <source>
        <dbReference type="ARBA" id="ARBA00022840"/>
    </source>
</evidence>
<feature type="compositionally biased region" description="Basic and acidic residues" evidence="9">
    <location>
        <begin position="120"/>
        <end position="129"/>
    </location>
</feature>
<evidence type="ECO:0000256" key="5">
    <source>
        <dbReference type="ARBA" id="ARBA00022777"/>
    </source>
</evidence>
<dbReference type="PROSITE" id="PS00108">
    <property type="entry name" value="PROTEIN_KINASE_ST"/>
    <property type="match status" value="1"/>
</dbReference>
<keyword evidence="2" id="KW-0723">Serine/threonine-protein kinase</keyword>
<accession>A0A7S0IIG5</accession>
<keyword evidence="6" id="KW-0067">ATP-binding</keyword>
<feature type="compositionally biased region" description="Low complexity" evidence="9">
    <location>
        <begin position="74"/>
        <end position="84"/>
    </location>
</feature>
<comment type="catalytic activity">
    <reaction evidence="7">
        <text>L-threonyl-[protein] + ATP = O-phospho-L-threonyl-[protein] + ADP + H(+)</text>
        <dbReference type="Rhea" id="RHEA:46608"/>
        <dbReference type="Rhea" id="RHEA-COMP:11060"/>
        <dbReference type="Rhea" id="RHEA-COMP:11605"/>
        <dbReference type="ChEBI" id="CHEBI:15378"/>
        <dbReference type="ChEBI" id="CHEBI:30013"/>
        <dbReference type="ChEBI" id="CHEBI:30616"/>
        <dbReference type="ChEBI" id="CHEBI:61977"/>
        <dbReference type="ChEBI" id="CHEBI:456216"/>
        <dbReference type="EC" id="2.7.11.1"/>
    </reaction>
</comment>
<dbReference type="GO" id="GO:0005524">
    <property type="term" value="F:ATP binding"/>
    <property type="evidence" value="ECO:0007669"/>
    <property type="project" value="UniProtKB-KW"/>
</dbReference>
<evidence type="ECO:0000256" key="2">
    <source>
        <dbReference type="ARBA" id="ARBA00022527"/>
    </source>
</evidence>
<evidence type="ECO:0000259" key="10">
    <source>
        <dbReference type="PROSITE" id="PS50011"/>
    </source>
</evidence>
<dbReference type="CDD" id="cd00180">
    <property type="entry name" value="PKc"/>
    <property type="match status" value="1"/>
</dbReference>
<dbReference type="InterPro" id="IPR000719">
    <property type="entry name" value="Prot_kinase_dom"/>
</dbReference>
<name>A0A7S0IIG5_MICPS</name>
<dbReference type="AlphaFoldDB" id="A0A7S0IIG5"/>
<evidence type="ECO:0000256" key="8">
    <source>
        <dbReference type="ARBA" id="ARBA00048679"/>
    </source>
</evidence>
<dbReference type="PANTHER" id="PTHR43895">
    <property type="entry name" value="CALCIUM/CALMODULIN-DEPENDENT PROTEIN KINASE KINASE-RELATED"/>
    <property type="match status" value="1"/>
</dbReference>
<evidence type="ECO:0000256" key="1">
    <source>
        <dbReference type="ARBA" id="ARBA00012513"/>
    </source>
</evidence>
<dbReference type="EC" id="2.7.11.1" evidence="1"/>
<dbReference type="InterPro" id="IPR011009">
    <property type="entry name" value="Kinase-like_dom_sf"/>
</dbReference>
<dbReference type="InterPro" id="IPR008271">
    <property type="entry name" value="Ser/Thr_kinase_AS"/>
</dbReference>
<gene>
    <name evidence="11" type="ORF">MCOM1403_LOCUS9795</name>
</gene>
<comment type="catalytic activity">
    <reaction evidence="8">
        <text>L-seryl-[protein] + ATP = O-phospho-L-seryl-[protein] + ADP + H(+)</text>
        <dbReference type="Rhea" id="RHEA:17989"/>
        <dbReference type="Rhea" id="RHEA-COMP:9863"/>
        <dbReference type="Rhea" id="RHEA-COMP:11604"/>
        <dbReference type="ChEBI" id="CHEBI:15378"/>
        <dbReference type="ChEBI" id="CHEBI:29999"/>
        <dbReference type="ChEBI" id="CHEBI:30616"/>
        <dbReference type="ChEBI" id="CHEBI:83421"/>
        <dbReference type="ChEBI" id="CHEBI:456216"/>
        <dbReference type="EC" id="2.7.11.1"/>
    </reaction>
</comment>
<evidence type="ECO:0000256" key="7">
    <source>
        <dbReference type="ARBA" id="ARBA00047899"/>
    </source>
</evidence>
<feature type="compositionally biased region" description="Polar residues" evidence="9">
    <location>
        <begin position="94"/>
        <end position="104"/>
    </location>
</feature>
<keyword evidence="3" id="KW-0808">Transferase</keyword>
<protein>
    <recommendedName>
        <fullName evidence="1">non-specific serine/threonine protein kinase</fullName>
        <ecNumber evidence="1">2.7.11.1</ecNumber>
    </recommendedName>
</protein>
<sequence>MPNTRKTEIIKQEANGTAVDVASVKKVDSVTNMLSPLPSIEKVASFGLTPNPSGGNPSLNLAVNAMKKSGSGLATSASPSADAAGAGGKPVDSGVTSSGATGSDVNALGSGFRPIKRSRRSSENHDKDVNVRDFEGVDLAGISRKFPQEKRVQLAQRIDEHAEKVAGAWAALLLAQTGMRYAEWATTASRVEQTKQNTLRIVKAVVDYLTTASQAKLRQTISYIVAKRRRQGFGHEEVITSMLLLRRSFEKGCGPIDGEAGFLIDAVTRVMVGEVATYLHAINPLEERQHDVCVATEDDDELGVEHPEDVNLPPQRHLQQDLEDVRPSMHLFIVPKVPAQYIRAREGGTPIMLAPLWSRAAHEPSGLWTWPRGTEPLVGAIVNNRFVIEAYIASGSYGHGWKAVDLHSKKPVFLKTPRASHDYMPSDMMGELARELGTMRRILHTIPKHPRLVNVIEVTPPHAPKPCATSCGVTAPIHYFACDLCEGGDLFGYISTQPLEPMREPVVAHIFRQLMEALEFLHGRNLFHRDLKTENMLVSREEGRYSLKVADFGRTVFVPPQPSETGEGPTNIHEQFSYDNGIFPAEAVRGGMIGDEVMAAEDGMYRLPSADVWAAGLVLLLLTGVGRMSKIKHNIADALRGRGERFAPLSKDETPIDRLYRLIGPGWQVSPELDQVFRAMVHKDPMMRPSAEEVLACDWMKKADEVTEAEVVAAFESRRPVSEEAHNTMSVTCAPRLKATPTAFDALIEALQSLEWPTAGNDVRAEVHVDRDRLTATCVMETMRIRAILTPVEGLLEKNPTVNMFKEGEGQADPVAAAKRMEAARREREDNQTPIVRLVWIGGSAGAMQLVNVYMAVSAMLST</sequence>
<reference evidence="11" key="1">
    <citation type="submission" date="2021-01" db="EMBL/GenBank/DDBJ databases">
        <authorList>
            <person name="Corre E."/>
            <person name="Pelletier E."/>
            <person name="Niang G."/>
            <person name="Scheremetjew M."/>
            <person name="Finn R."/>
            <person name="Kale V."/>
            <person name="Holt S."/>
            <person name="Cochrane G."/>
            <person name="Meng A."/>
            <person name="Brown T."/>
            <person name="Cohen L."/>
        </authorList>
    </citation>
    <scope>NUCLEOTIDE SEQUENCE</scope>
    <source>
        <strain evidence="11">CCMP1723</strain>
    </source>
</reference>
<evidence type="ECO:0000313" key="11">
    <source>
        <dbReference type="EMBL" id="CAD8522788.1"/>
    </source>
</evidence>
<dbReference type="PROSITE" id="PS50011">
    <property type="entry name" value="PROTEIN_KINASE_DOM"/>
    <property type="match status" value="1"/>
</dbReference>
<dbReference type="SMART" id="SM00220">
    <property type="entry name" value="S_TKc"/>
    <property type="match status" value="1"/>
</dbReference>
<feature type="region of interest" description="Disordered" evidence="9">
    <location>
        <begin position="70"/>
        <end position="129"/>
    </location>
</feature>
<keyword evidence="5" id="KW-0418">Kinase</keyword>
<proteinExistence type="predicted"/>
<dbReference type="Gene3D" id="1.10.510.10">
    <property type="entry name" value="Transferase(Phosphotransferase) domain 1"/>
    <property type="match status" value="1"/>
</dbReference>
<dbReference type="EMBL" id="HBEQ01012155">
    <property type="protein sequence ID" value="CAD8522788.1"/>
    <property type="molecule type" value="Transcribed_RNA"/>
</dbReference>